<dbReference type="InterPro" id="IPR029787">
    <property type="entry name" value="Nucleotide_cyclase"/>
</dbReference>
<dbReference type="Pfam" id="PF00990">
    <property type="entry name" value="GGDEF"/>
    <property type="match status" value="1"/>
</dbReference>
<dbReference type="NCBIfam" id="TIGR00229">
    <property type="entry name" value="sensory_box"/>
    <property type="match status" value="2"/>
</dbReference>
<keyword evidence="11" id="KW-1185">Reference proteome</keyword>
<evidence type="ECO:0000256" key="1">
    <source>
        <dbReference type="ARBA" id="ARBA00001946"/>
    </source>
</evidence>
<dbReference type="PROSITE" id="PS50113">
    <property type="entry name" value="PAC"/>
    <property type="match status" value="2"/>
</dbReference>
<evidence type="ECO:0000256" key="2">
    <source>
        <dbReference type="ARBA" id="ARBA00012282"/>
    </source>
</evidence>
<dbReference type="InterPro" id="IPR052155">
    <property type="entry name" value="Biofilm_reg_signaling"/>
</dbReference>
<dbReference type="AlphaFoldDB" id="A0A0S2TD08"/>
<dbReference type="InterPro" id="IPR000700">
    <property type="entry name" value="PAS-assoc_C"/>
</dbReference>
<dbReference type="Gene3D" id="3.20.20.450">
    <property type="entry name" value="EAL domain"/>
    <property type="match status" value="1"/>
</dbReference>
<evidence type="ECO:0000259" key="7">
    <source>
        <dbReference type="PROSITE" id="PS50113"/>
    </source>
</evidence>
<feature type="domain" description="EAL" evidence="8">
    <location>
        <begin position="741"/>
        <end position="995"/>
    </location>
</feature>
<dbReference type="NCBIfam" id="TIGR00254">
    <property type="entry name" value="GGDEF"/>
    <property type="match status" value="1"/>
</dbReference>
<dbReference type="SMART" id="SM00267">
    <property type="entry name" value="GGDEF"/>
    <property type="match status" value="1"/>
</dbReference>
<evidence type="ECO:0000256" key="5">
    <source>
        <dbReference type="SAM" id="Phobius"/>
    </source>
</evidence>
<evidence type="ECO:0000256" key="3">
    <source>
        <dbReference type="ARBA" id="ARBA00022636"/>
    </source>
</evidence>
<evidence type="ECO:0000256" key="4">
    <source>
        <dbReference type="ARBA" id="ARBA00051114"/>
    </source>
</evidence>
<dbReference type="InterPro" id="IPR035965">
    <property type="entry name" value="PAS-like_dom_sf"/>
</dbReference>
<proteinExistence type="predicted"/>
<organism evidence="10 11">
    <name type="scientific">Candidatus Tenderia electrophaga</name>
    <dbReference type="NCBI Taxonomy" id="1748243"/>
    <lineage>
        <taxon>Bacteria</taxon>
        <taxon>Pseudomonadati</taxon>
        <taxon>Pseudomonadota</taxon>
        <taxon>Gammaproteobacteria</taxon>
        <taxon>Candidatus Tenderiales</taxon>
        <taxon>Candidatus Tenderiaceae</taxon>
        <taxon>Candidatus Tenderia</taxon>
    </lineage>
</organism>
<dbReference type="PROSITE" id="PS50887">
    <property type="entry name" value="GGDEF"/>
    <property type="match status" value="1"/>
</dbReference>
<evidence type="ECO:0000259" key="9">
    <source>
        <dbReference type="PROSITE" id="PS50887"/>
    </source>
</evidence>
<comment type="catalytic activity">
    <reaction evidence="4">
        <text>3',3'-c-di-GMP + H2O = 5'-phosphoguanylyl(3'-&gt;5')guanosine + H(+)</text>
        <dbReference type="Rhea" id="RHEA:24902"/>
        <dbReference type="ChEBI" id="CHEBI:15377"/>
        <dbReference type="ChEBI" id="CHEBI:15378"/>
        <dbReference type="ChEBI" id="CHEBI:58754"/>
        <dbReference type="ChEBI" id="CHEBI:58805"/>
        <dbReference type="EC" id="3.1.4.52"/>
    </reaction>
    <physiologicalReaction direction="left-to-right" evidence="4">
        <dbReference type="Rhea" id="RHEA:24903"/>
    </physiologicalReaction>
</comment>
<evidence type="ECO:0000259" key="6">
    <source>
        <dbReference type="PROSITE" id="PS50112"/>
    </source>
</evidence>
<dbReference type="EC" id="3.1.4.52" evidence="2"/>
<dbReference type="PANTHER" id="PTHR44757:SF2">
    <property type="entry name" value="BIOFILM ARCHITECTURE MAINTENANCE PROTEIN MBAA"/>
    <property type="match status" value="1"/>
</dbReference>
<keyword evidence="5" id="KW-1133">Transmembrane helix</keyword>
<dbReference type="STRING" id="1748243.Tel_07690"/>
<dbReference type="FunFam" id="3.30.70.270:FF:000001">
    <property type="entry name" value="Diguanylate cyclase domain protein"/>
    <property type="match status" value="1"/>
</dbReference>
<dbReference type="SUPFAM" id="SSF55785">
    <property type="entry name" value="PYP-like sensor domain (PAS domain)"/>
    <property type="match status" value="2"/>
</dbReference>
<feature type="transmembrane region" description="Helical" evidence="5">
    <location>
        <begin position="45"/>
        <end position="64"/>
    </location>
</feature>
<feature type="transmembrane region" description="Helical" evidence="5">
    <location>
        <begin position="149"/>
        <end position="170"/>
    </location>
</feature>
<dbReference type="InterPro" id="IPR035919">
    <property type="entry name" value="EAL_sf"/>
</dbReference>
<dbReference type="EMBL" id="CP013099">
    <property type="protein sequence ID" value="ALP53046.1"/>
    <property type="molecule type" value="Genomic_DNA"/>
</dbReference>
<dbReference type="FunFam" id="3.20.20.450:FF:000001">
    <property type="entry name" value="Cyclic di-GMP phosphodiesterase yahA"/>
    <property type="match status" value="1"/>
</dbReference>
<feature type="transmembrane region" description="Helical" evidence="5">
    <location>
        <begin position="76"/>
        <end position="99"/>
    </location>
</feature>
<name>A0A0S2TD08_9GAMM</name>
<dbReference type="SUPFAM" id="SSF55073">
    <property type="entry name" value="Nucleotide cyclase"/>
    <property type="match status" value="1"/>
</dbReference>
<dbReference type="GO" id="GO:0071111">
    <property type="term" value="F:cyclic-guanylate-specific phosphodiesterase activity"/>
    <property type="evidence" value="ECO:0007669"/>
    <property type="project" value="UniProtKB-EC"/>
</dbReference>
<feature type="transmembrane region" description="Helical" evidence="5">
    <location>
        <begin position="177"/>
        <end position="197"/>
    </location>
</feature>
<dbReference type="Gene3D" id="3.30.450.20">
    <property type="entry name" value="PAS domain"/>
    <property type="match status" value="2"/>
</dbReference>
<feature type="domain" description="PAC" evidence="7">
    <location>
        <begin position="392"/>
        <end position="445"/>
    </location>
</feature>
<dbReference type="PANTHER" id="PTHR44757">
    <property type="entry name" value="DIGUANYLATE CYCLASE DGCP"/>
    <property type="match status" value="1"/>
</dbReference>
<feature type="transmembrane region" description="Helical" evidence="5">
    <location>
        <begin position="106"/>
        <end position="129"/>
    </location>
</feature>
<dbReference type="SMART" id="SM00091">
    <property type="entry name" value="PAS"/>
    <property type="match status" value="2"/>
</dbReference>
<dbReference type="InterPro" id="IPR013767">
    <property type="entry name" value="PAS_fold"/>
</dbReference>
<dbReference type="InterPro" id="IPR043128">
    <property type="entry name" value="Rev_trsase/Diguanyl_cyclase"/>
</dbReference>
<evidence type="ECO:0000313" key="10">
    <source>
        <dbReference type="EMBL" id="ALP53046.1"/>
    </source>
</evidence>
<accession>A0A0S2TD08</accession>
<feature type="transmembrane region" description="Helical" evidence="5">
    <location>
        <begin position="286"/>
        <end position="304"/>
    </location>
</feature>
<protein>
    <recommendedName>
        <fullName evidence="2">cyclic-guanylate-specific phosphodiesterase</fullName>
        <ecNumber evidence="2">3.1.4.52</ecNumber>
    </recommendedName>
</protein>
<dbReference type="Gene3D" id="3.30.70.270">
    <property type="match status" value="1"/>
</dbReference>
<dbReference type="CDD" id="cd00130">
    <property type="entry name" value="PAS"/>
    <property type="match status" value="2"/>
</dbReference>
<gene>
    <name evidence="10" type="ORF">Tel_07690</name>
</gene>
<dbReference type="PROSITE" id="PS50883">
    <property type="entry name" value="EAL"/>
    <property type="match status" value="1"/>
</dbReference>
<dbReference type="PROSITE" id="PS50112">
    <property type="entry name" value="PAS"/>
    <property type="match status" value="2"/>
</dbReference>
<dbReference type="InterPro" id="IPR000160">
    <property type="entry name" value="GGDEF_dom"/>
</dbReference>
<dbReference type="InterPro" id="IPR001610">
    <property type="entry name" value="PAC"/>
</dbReference>
<dbReference type="SMART" id="SM00086">
    <property type="entry name" value="PAC"/>
    <property type="match status" value="2"/>
</dbReference>
<dbReference type="SUPFAM" id="SSF141868">
    <property type="entry name" value="EAL domain-like"/>
    <property type="match status" value="1"/>
</dbReference>
<dbReference type="InterPro" id="IPR001633">
    <property type="entry name" value="EAL_dom"/>
</dbReference>
<keyword evidence="5" id="KW-0812">Transmembrane</keyword>
<feature type="transmembrane region" description="Helical" evidence="5">
    <location>
        <begin position="257"/>
        <end position="274"/>
    </location>
</feature>
<feature type="domain" description="PAS" evidence="6">
    <location>
        <begin position="318"/>
        <end position="389"/>
    </location>
</feature>
<dbReference type="Pfam" id="PF00989">
    <property type="entry name" value="PAS"/>
    <property type="match status" value="2"/>
</dbReference>
<comment type="cofactor">
    <cofactor evidence="1">
        <name>Mg(2+)</name>
        <dbReference type="ChEBI" id="CHEBI:18420"/>
    </cofactor>
</comment>
<dbReference type="Proteomes" id="UP000055136">
    <property type="component" value="Chromosome"/>
</dbReference>
<keyword evidence="3" id="KW-0973">c-di-GMP</keyword>
<dbReference type="InterPro" id="IPR000014">
    <property type="entry name" value="PAS"/>
</dbReference>
<dbReference type="CDD" id="cd01948">
    <property type="entry name" value="EAL"/>
    <property type="match status" value="1"/>
</dbReference>
<evidence type="ECO:0000313" key="11">
    <source>
        <dbReference type="Proteomes" id="UP000055136"/>
    </source>
</evidence>
<dbReference type="SMART" id="SM00052">
    <property type="entry name" value="EAL"/>
    <property type="match status" value="1"/>
</dbReference>
<feature type="domain" description="PAS" evidence="6">
    <location>
        <begin position="442"/>
        <end position="488"/>
    </location>
</feature>
<feature type="domain" description="GGDEF" evidence="9">
    <location>
        <begin position="599"/>
        <end position="732"/>
    </location>
</feature>
<reference evidence="10" key="1">
    <citation type="submission" date="2015-10" db="EMBL/GenBank/DDBJ databases">
        <title>Description of Candidatus Tenderia electrophaga gen. nov, sp. nov., an Uncultivated Electroautotroph from a Biocathode Enrichment.</title>
        <authorList>
            <person name="Eddie B.J."/>
            <person name="Malanoski A.P."/>
            <person name="Wang Z."/>
            <person name="Hall R.J."/>
            <person name="Oh S.D."/>
            <person name="Heiner C."/>
            <person name="Lin B."/>
            <person name="Strycharz-Glaven S.M."/>
        </authorList>
    </citation>
    <scope>NUCLEOTIDE SEQUENCE [LARGE SCALE GENOMIC DNA]</scope>
    <source>
        <strain evidence="10">NRL1</strain>
    </source>
</reference>
<dbReference type="Pfam" id="PF00563">
    <property type="entry name" value="EAL"/>
    <property type="match status" value="1"/>
</dbReference>
<dbReference type="KEGG" id="tee:Tel_07690"/>
<feature type="transmembrane region" description="Helical" evidence="5">
    <location>
        <begin position="14"/>
        <end position="33"/>
    </location>
</feature>
<dbReference type="GO" id="GO:0006355">
    <property type="term" value="P:regulation of DNA-templated transcription"/>
    <property type="evidence" value="ECO:0007669"/>
    <property type="project" value="InterPro"/>
</dbReference>
<keyword evidence="5" id="KW-0472">Membrane</keyword>
<sequence length="1003" mass="111737">MIAYGSFLDERASVWWTDLAWTFAALLTGLKCMRVSAGLEQHERLAWRLFGGACFAWFAGMLIWDYHELLRGALTPFPAMSDIGFLAFAPFFMAAFVALQSRVPRYAFTVVQIAKLGILVCGIVIAHLIVLLEPIRQLNGNWLYVSTALAYPALYMSALVYGIGSVWRLLERGLPKGVPLVLLGFAFHALADTVYAYGLLGNTYQVGDHIDVLWLIGFGLIYGGALRRQYGAGARAVDAASSEVGGNLPTGWRGYDAMVPVIAVLCVLLVSYVYQAQLTPATIQMLFPFAFMMVVFIAIGEFATQRFQSDIQWKLAQSEAHLRAVLSTIPYGVQEIDIQGNILFSNAAHDTLFGYAPGELRGRNISMLLADPKEGQAIGSYLAYLAEQQPPPEPYFSADRKQDGSVIQIQVDWNYNFDANGRVVGFISIISDITAKRLIEDQLRQAAAVFQSTSEAVMVTDAEARVSAVNAAFTAITGYAQEEVLGKTPKVLRSGRHDDEFHDDMWRTIKEEGRWRGEIWNRRKNGEVFPVWQAVSTIKDDEGKVSHYVSVFSDISSIKQTQEQLNYLAYHDPLTDLPNRLLFNDRLTHAMERAARAQCQLAVLFIDLDNFKNVNDSLGHPVGDELLIKVASRLRNLSRKDDTVARLSGDEFVIVLENIHDAQDTVVLAQKLIEAFQEPFLVRGHELHVTLSIGVSVYPRDGSNVQTLVRNADAALYRAKEEGRNDFYYYTEELTASVFERLKLESALRNALKNDELVLHYQPLISLHSGRPIGVEALLRWQHPEFGLLPPNRFIGLAEDTGLIVPLGEWVLSSACRQMKAWLQQGCDIERVAVNVSGLQLRRGDFQTTVNDILLATGLEPEHLELEITENFIMHKTERAIDILDNLKALGIQIAIDDFGTGYSSLSHLKRLPVDKLKIDRSFVRDIPEDANDEAIARAVVALGRTLQLKVIAEGVETPEQQRFLISQQCDEAQGFLYSKPVPAAQVADLLKCLPALIASHSS</sequence>
<evidence type="ECO:0000259" key="8">
    <source>
        <dbReference type="PROSITE" id="PS50883"/>
    </source>
</evidence>
<dbReference type="CDD" id="cd01949">
    <property type="entry name" value="GGDEF"/>
    <property type="match status" value="1"/>
</dbReference>
<feature type="domain" description="PAC" evidence="7">
    <location>
        <begin position="515"/>
        <end position="567"/>
    </location>
</feature>
<dbReference type="GO" id="GO:0071732">
    <property type="term" value="P:cellular response to nitric oxide"/>
    <property type="evidence" value="ECO:0007669"/>
    <property type="project" value="UniProtKB-ARBA"/>
</dbReference>